<evidence type="ECO:0000313" key="2">
    <source>
        <dbReference type="EMBL" id="RYC72608.1"/>
    </source>
</evidence>
<keyword evidence="1" id="KW-1133">Transmembrane helix</keyword>
<name>A0ABY0FKH0_9BACT</name>
<evidence type="ECO:0000313" key="3">
    <source>
        <dbReference type="Proteomes" id="UP001190925"/>
    </source>
</evidence>
<comment type="caution">
    <text evidence="2">The sequence shown here is derived from an EMBL/GenBank/DDBJ whole genome shotgun (WGS) entry which is preliminary data.</text>
</comment>
<keyword evidence="1" id="KW-0472">Membrane</keyword>
<gene>
    <name evidence="2" type="ORF">G6CMJM_00414</name>
</gene>
<sequence>MKKKIIDLFKPLFKDKTVFGYMFLVSFLGILFWLILALNTQFVDRLIYSRYTFFGTEHYYKDVWYYRLIVSTVGIVLMSLHNFIIAKIYKIFGKRYTLFFAVLSAVVAIIGIFIITASIREIPNQ</sequence>
<keyword evidence="1" id="KW-0812">Transmembrane</keyword>
<reference evidence="2 3" key="1">
    <citation type="journal article" date="2018" name="bioRxiv">
        <title>Evidence of independent acquisition and adaption of ultra-small bacteria to human hosts across the highly diverse yet reduced genomes of the phylum Saccharibacteria.</title>
        <authorList>
            <person name="McLean J.S."/>
            <person name="Bor B."/>
            <person name="To T.T."/>
            <person name="Liu Q."/>
            <person name="Kearns K.A."/>
            <person name="Solden L.M."/>
            <person name="Wrighton K.C."/>
            <person name="He X."/>
            <person name="Shi W."/>
        </authorList>
    </citation>
    <scope>NUCLEOTIDE SEQUENCE [LARGE SCALE GENOMIC DNA]</scope>
    <source>
        <strain evidence="2 3">TM7_CMJM_G6_1_HOT_870</strain>
    </source>
</reference>
<dbReference type="RefSeq" id="WP_129718818.1">
    <property type="nucleotide sequence ID" value="NZ_PRLK01000005.1"/>
</dbReference>
<proteinExistence type="predicted"/>
<feature type="transmembrane region" description="Helical" evidence="1">
    <location>
        <begin position="21"/>
        <end position="43"/>
    </location>
</feature>
<organism evidence="2 3">
    <name type="scientific">Candidatus Nanogingivalis gingivitcus</name>
    <dbReference type="NCBI Taxonomy" id="2171992"/>
    <lineage>
        <taxon>Bacteria</taxon>
        <taxon>Candidatus Saccharimonadota</taxon>
        <taxon>Candidatus Nanosyncoccalia</taxon>
        <taxon>Candidatus Nanogingivales</taxon>
        <taxon>Candidatus Nanogingivalaceae</taxon>
        <taxon>Candidatus Nanogingivalis</taxon>
    </lineage>
</organism>
<protein>
    <submittedName>
        <fullName evidence="2">Uncharacterized protein</fullName>
    </submittedName>
</protein>
<evidence type="ECO:0000256" key="1">
    <source>
        <dbReference type="SAM" id="Phobius"/>
    </source>
</evidence>
<accession>A0ABY0FKH0</accession>
<dbReference type="Proteomes" id="UP001190925">
    <property type="component" value="Unassembled WGS sequence"/>
</dbReference>
<keyword evidence="3" id="KW-1185">Reference proteome</keyword>
<feature type="transmembrane region" description="Helical" evidence="1">
    <location>
        <begin position="63"/>
        <end position="84"/>
    </location>
</feature>
<feature type="transmembrane region" description="Helical" evidence="1">
    <location>
        <begin position="96"/>
        <end position="119"/>
    </location>
</feature>
<reference evidence="2 3" key="2">
    <citation type="journal article" date="2020" name="Cell Rep.">
        <title>Acquisition and Adaptation of Ultra-small Parasitic Reduced Genome Bacteria to Mammalian Hosts.</title>
        <authorList>
            <person name="McLean J.S."/>
            <person name="Bor B."/>
            <person name="Kerns K.A."/>
            <person name="Liu Q."/>
            <person name="To T.T."/>
            <person name="Solden L."/>
            <person name="Hendrickson E.L."/>
            <person name="Wrighton K."/>
            <person name="Shi W."/>
            <person name="He X."/>
        </authorList>
    </citation>
    <scope>NUCLEOTIDE SEQUENCE [LARGE SCALE GENOMIC DNA]</scope>
    <source>
        <strain evidence="2 3">TM7_CMJM_G6_1_HOT_870</strain>
    </source>
</reference>
<dbReference type="EMBL" id="PRLK01000005">
    <property type="protein sequence ID" value="RYC72608.1"/>
    <property type="molecule type" value="Genomic_DNA"/>
</dbReference>